<dbReference type="InterPro" id="IPR001478">
    <property type="entry name" value="PDZ"/>
</dbReference>
<comment type="caution">
    <text evidence="2">The sequence shown here is derived from an EMBL/GenBank/DDBJ whole genome shotgun (WGS) entry which is preliminary data.</text>
</comment>
<dbReference type="OrthoDB" id="248184at2"/>
<accession>A0A317ZM15</accession>
<sequence>MTIPDYIRLLTLIIPASLMGTADLSAQTNIAFNPAPKANDPKGWTIQNFGPVGIGIDLEQGFVMKINNVEAGSPAAKTGQLQKGQVIKSINGVRLKDDYDPRIVLGQLITNAEASDGRITLDIQGQGDVTVTIPVLGSYSPTWPLNCPKSDKIVRNLADRIAEHGKNDWSGMLFLLSTGEEKDLAVVREWIQNGASVGGINWSIGMSGMAFCEYYLRTGDQSVLPTIQKGADHLRDHIYNGAWAGRASGNFLYQNGGHVNASGVHCLTFLLLAKACGVNVDEFTLQSSLRHFYRYSGRGSVPYGDFTSKPGFRDCNGKTGGLAMAMAAARRLTPDGDNSIYAQAAHVSAIKDYYGINVYHIGHTGGGIGEIWKSTAMALLADERPDQYRQYMDARRWALELSRRHDGGIGIAGGKDDNYDRAVGEHNIAWGTFFALNYTLPRKKLFLYGAPSPYAKSYQLPLRPWGTPADDAFSSPYPVPGGPWTRGDVHKEKLEKHIGDPVYEILRSDKVSDRDLVTYLHHPEITHRFEAKQAVVRLRKNDIVRGLLLSSDPRLQHMGVMALHDLLGTWSKSNMDPGMVTPEMWAQVEKIIREPHRSEYVRGWALGLLRHLDIDELRNYKDVLLKIINDSGHGGAISASIPLLSDPESYKELFPPIARAISESTSFSMISSARQITQNLDKADPEIQEYGLNIMKKVYKILPDDMMSENGRNVIGQGGGYKRKMVGQVIGFSDEGRGFLNSLPKVTSEWKVSGRDSDRFIYSGRFQPNPAFVGAWCLVDHDQFENRAEAENFLKKRLTQNKVPTEFKSRGVNYGFKVDAKGQVEPVSLTKRAYEFPMRYSGNMAFSTYDDKAYHYEVISLGGRDFLLFELGFDSEPDPGFKAKYKTYVKVE</sequence>
<reference evidence="2 3" key="1">
    <citation type="submission" date="2018-05" db="EMBL/GenBank/DDBJ databases">
        <title>Coraliomargarita sinensis sp. nov., isolated from a marine solar saltern.</title>
        <authorList>
            <person name="Zhou L.Y."/>
        </authorList>
    </citation>
    <scope>NUCLEOTIDE SEQUENCE [LARGE SCALE GENOMIC DNA]</scope>
    <source>
        <strain evidence="2 3">WN38</strain>
    </source>
</reference>
<dbReference type="RefSeq" id="WP_110129863.1">
    <property type="nucleotide sequence ID" value="NZ_QHJQ01000002.1"/>
</dbReference>
<dbReference type="EMBL" id="QHJQ01000002">
    <property type="protein sequence ID" value="PXA04859.1"/>
    <property type="molecule type" value="Genomic_DNA"/>
</dbReference>
<dbReference type="Pfam" id="PF19805">
    <property type="entry name" value="DUF6288"/>
    <property type="match status" value="1"/>
</dbReference>
<name>A0A317ZM15_9BACT</name>
<dbReference type="GO" id="GO:0005975">
    <property type="term" value="P:carbohydrate metabolic process"/>
    <property type="evidence" value="ECO:0007669"/>
    <property type="project" value="InterPro"/>
</dbReference>
<dbReference type="InterPro" id="IPR036034">
    <property type="entry name" value="PDZ_sf"/>
</dbReference>
<dbReference type="SUPFAM" id="SSF48208">
    <property type="entry name" value="Six-hairpin glycosidases"/>
    <property type="match status" value="1"/>
</dbReference>
<feature type="domain" description="PDZ" evidence="1">
    <location>
        <begin position="50"/>
        <end position="97"/>
    </location>
</feature>
<dbReference type="InParanoid" id="A0A317ZM15"/>
<evidence type="ECO:0000259" key="1">
    <source>
        <dbReference type="PROSITE" id="PS50106"/>
    </source>
</evidence>
<gene>
    <name evidence="2" type="ORF">DDZ13_02530</name>
</gene>
<dbReference type="PROSITE" id="PS50106">
    <property type="entry name" value="PDZ"/>
    <property type="match status" value="1"/>
</dbReference>
<proteinExistence type="predicted"/>
<dbReference type="InterPro" id="IPR046255">
    <property type="entry name" value="DUF6288"/>
</dbReference>
<dbReference type="Gene3D" id="2.30.42.10">
    <property type="match status" value="1"/>
</dbReference>
<dbReference type="SUPFAM" id="SSF48371">
    <property type="entry name" value="ARM repeat"/>
    <property type="match status" value="1"/>
</dbReference>
<dbReference type="InterPro" id="IPR016024">
    <property type="entry name" value="ARM-type_fold"/>
</dbReference>
<dbReference type="SUPFAM" id="SSF50156">
    <property type="entry name" value="PDZ domain-like"/>
    <property type="match status" value="1"/>
</dbReference>
<dbReference type="Proteomes" id="UP000247099">
    <property type="component" value="Unassembled WGS sequence"/>
</dbReference>
<keyword evidence="3" id="KW-1185">Reference proteome</keyword>
<protein>
    <recommendedName>
        <fullName evidence="1">PDZ domain-containing protein</fullName>
    </recommendedName>
</protein>
<dbReference type="InterPro" id="IPR008928">
    <property type="entry name" value="6-hairpin_glycosidase_sf"/>
</dbReference>
<organism evidence="2 3">
    <name type="scientific">Coraliomargarita sinensis</name>
    <dbReference type="NCBI Taxonomy" id="2174842"/>
    <lineage>
        <taxon>Bacteria</taxon>
        <taxon>Pseudomonadati</taxon>
        <taxon>Verrucomicrobiota</taxon>
        <taxon>Opitutia</taxon>
        <taxon>Puniceicoccales</taxon>
        <taxon>Coraliomargaritaceae</taxon>
        <taxon>Coraliomargarita</taxon>
    </lineage>
</organism>
<evidence type="ECO:0000313" key="2">
    <source>
        <dbReference type="EMBL" id="PXA04859.1"/>
    </source>
</evidence>
<dbReference type="AlphaFoldDB" id="A0A317ZM15"/>
<evidence type="ECO:0000313" key="3">
    <source>
        <dbReference type="Proteomes" id="UP000247099"/>
    </source>
</evidence>